<dbReference type="PANTHER" id="PTHR43014">
    <property type="entry name" value="MERCURIC REDUCTASE"/>
    <property type="match status" value="1"/>
</dbReference>
<protein>
    <recommendedName>
        <fullName evidence="6">FAD/NAD(P)-binding domain-containing protein</fullName>
    </recommendedName>
</protein>
<dbReference type="GO" id="GO:0050660">
    <property type="term" value="F:flavin adenine dinucleotide binding"/>
    <property type="evidence" value="ECO:0007669"/>
    <property type="project" value="TreeGrafter"/>
</dbReference>
<accession>X1T4J3</accession>
<dbReference type="InterPro" id="IPR023753">
    <property type="entry name" value="FAD/NAD-binding_dom"/>
</dbReference>
<comment type="caution">
    <text evidence="5">The sequence shown here is derived from an EMBL/GenBank/DDBJ whole genome shotgun (WGS) entry which is preliminary data.</text>
</comment>
<proteinExistence type="predicted"/>
<dbReference type="SUPFAM" id="SSF51905">
    <property type="entry name" value="FAD/NAD(P)-binding domain"/>
    <property type="match status" value="1"/>
</dbReference>
<feature type="domain" description="Pyridine nucleotide-disulphide oxidoreductase dimerisation" evidence="3">
    <location>
        <begin position="346"/>
        <end position="389"/>
    </location>
</feature>
<dbReference type="SUPFAM" id="SSF55424">
    <property type="entry name" value="FAD/NAD-linked reductases, dimerisation (C-terminal) domain"/>
    <property type="match status" value="1"/>
</dbReference>
<dbReference type="InterPro" id="IPR036188">
    <property type="entry name" value="FAD/NAD-bd_sf"/>
</dbReference>
<name>X1T4J3_9ZZZZ</name>
<dbReference type="Gene3D" id="3.30.390.30">
    <property type="match status" value="1"/>
</dbReference>
<dbReference type="GO" id="GO:0003955">
    <property type="term" value="F:NAD(P)H dehydrogenase (quinone) activity"/>
    <property type="evidence" value="ECO:0007669"/>
    <property type="project" value="TreeGrafter"/>
</dbReference>
<dbReference type="Gene3D" id="3.50.50.60">
    <property type="entry name" value="FAD/NAD(P)-binding domain"/>
    <property type="match status" value="2"/>
</dbReference>
<evidence type="ECO:0000259" key="3">
    <source>
        <dbReference type="Pfam" id="PF02852"/>
    </source>
</evidence>
<evidence type="ECO:0008006" key="6">
    <source>
        <dbReference type="Google" id="ProtNLM"/>
    </source>
</evidence>
<gene>
    <name evidence="5" type="ORF">S12H4_15180</name>
</gene>
<dbReference type="AlphaFoldDB" id="X1T4J3"/>
<keyword evidence="1" id="KW-0285">Flavoprotein</keyword>
<evidence type="ECO:0000259" key="4">
    <source>
        <dbReference type="Pfam" id="PF07992"/>
    </source>
</evidence>
<dbReference type="Pfam" id="PF07992">
    <property type="entry name" value="Pyr_redox_2"/>
    <property type="match status" value="1"/>
</dbReference>
<dbReference type="Pfam" id="PF02852">
    <property type="entry name" value="Pyr_redox_dim"/>
    <property type="match status" value="1"/>
</dbReference>
<evidence type="ECO:0000256" key="2">
    <source>
        <dbReference type="ARBA" id="ARBA00022827"/>
    </source>
</evidence>
<feature type="domain" description="FAD/NAD(P)-binding" evidence="4">
    <location>
        <begin position="8"/>
        <end position="323"/>
    </location>
</feature>
<dbReference type="PRINTS" id="PR00368">
    <property type="entry name" value="FADPNR"/>
</dbReference>
<dbReference type="PANTHER" id="PTHR43014:SF4">
    <property type="entry name" value="PYRIDINE NUCLEOTIDE-DISULFIDE OXIDOREDUCTASE RCLA-RELATED"/>
    <property type="match status" value="1"/>
</dbReference>
<dbReference type="InterPro" id="IPR004099">
    <property type="entry name" value="Pyr_nucl-diS_OxRdtase_dimer"/>
</dbReference>
<feature type="non-terminal residue" evidence="5">
    <location>
        <position position="390"/>
    </location>
</feature>
<reference evidence="5" key="1">
    <citation type="journal article" date="2014" name="Front. Microbiol.">
        <title>High frequency of phylogenetically diverse reductive dehalogenase-homologous genes in deep subseafloor sedimentary metagenomes.</title>
        <authorList>
            <person name="Kawai M."/>
            <person name="Futagami T."/>
            <person name="Toyoda A."/>
            <person name="Takaki Y."/>
            <person name="Nishi S."/>
            <person name="Hori S."/>
            <person name="Arai W."/>
            <person name="Tsubouchi T."/>
            <person name="Morono Y."/>
            <person name="Uchiyama I."/>
            <person name="Ito T."/>
            <person name="Fujiyama A."/>
            <person name="Inagaki F."/>
            <person name="Takami H."/>
        </authorList>
    </citation>
    <scope>NUCLEOTIDE SEQUENCE</scope>
    <source>
        <strain evidence="5">Expedition CK06-06</strain>
    </source>
</reference>
<evidence type="ECO:0000256" key="1">
    <source>
        <dbReference type="ARBA" id="ARBA00022630"/>
    </source>
</evidence>
<dbReference type="PRINTS" id="PR00411">
    <property type="entry name" value="PNDRDTASEI"/>
</dbReference>
<dbReference type="InterPro" id="IPR016156">
    <property type="entry name" value="FAD/NAD-linked_Rdtase_dimer_sf"/>
</dbReference>
<keyword evidence="2" id="KW-0274">FAD</keyword>
<organism evidence="5">
    <name type="scientific">marine sediment metagenome</name>
    <dbReference type="NCBI Taxonomy" id="412755"/>
    <lineage>
        <taxon>unclassified sequences</taxon>
        <taxon>metagenomes</taxon>
        <taxon>ecological metagenomes</taxon>
    </lineage>
</organism>
<dbReference type="EMBL" id="BARW01007275">
    <property type="protein sequence ID" value="GAI86316.1"/>
    <property type="molecule type" value="Genomic_DNA"/>
</dbReference>
<sequence length="390" mass="43504">MKNRNFGLMVIGGGAAGLVASIAAGAIGVKTALVEKNRLGGECSWTGCIPSKTLISLGNLIYKANHLPLKKEKKNETNIPFADYKNQVMDYVRETTRNASKASKARDLLTRYGVEIIFGSPKFLDHHNIEIDKLNYHAKKFIICTGSSPVVPKINGLRRGYLTNQTIWNLKKLPDSLLVIGGGPIGVELAQAFHHLGTQVTLFNDLNRLLIHDDAELAEDFTKYLENEGLKINLNYSVSKIIKDKKGWRVSMKDDKNISEPGEHLLIALGRKANLEDLNLEAADILYDRKGIKVNRHLKTSVSNIWAAGDCIGGYQFSHIAELEAKLAVRNALLPLNASINYQGAPWTTFTEPELAHLGYTEEECKEKGLNYRVYRQSFEHDDRAMTERT</sequence>
<evidence type="ECO:0000313" key="5">
    <source>
        <dbReference type="EMBL" id="GAI86316.1"/>
    </source>
</evidence>